<gene>
    <name evidence="1" type="ORF">L1987_47595</name>
</gene>
<reference evidence="1 2" key="2">
    <citation type="journal article" date="2022" name="Mol. Ecol. Resour.">
        <title>The genomes of chicory, endive, great burdock and yacon provide insights into Asteraceae paleo-polyploidization history and plant inulin production.</title>
        <authorList>
            <person name="Fan W."/>
            <person name="Wang S."/>
            <person name="Wang H."/>
            <person name="Wang A."/>
            <person name="Jiang F."/>
            <person name="Liu H."/>
            <person name="Zhao H."/>
            <person name="Xu D."/>
            <person name="Zhang Y."/>
        </authorList>
    </citation>
    <scope>NUCLEOTIDE SEQUENCE [LARGE SCALE GENOMIC DNA]</scope>
    <source>
        <strain evidence="2">cv. Yunnan</strain>
        <tissue evidence="1">Leaves</tissue>
    </source>
</reference>
<sequence length="200" mass="22077">MKQEVPRSNLRFELRVRSEMDSADEIKTLEDDGISWRTRVLYPTLLGGIVGGGIGRTVYGRELMSTYATNLAIVTGCYCGAREFVRISRHSEPDNLFDSAIAGFGTGAILGRLQGGPAGAIRYSIGIAIVGTGVDFAAIKLRPVFKNMYESVVAGDEKNKGRFKWPEWLPIQVLDEEALAAKRAREEALRARIRDLTKEP</sequence>
<dbReference type="EMBL" id="CM042032">
    <property type="protein sequence ID" value="KAI3777792.1"/>
    <property type="molecule type" value="Genomic_DNA"/>
</dbReference>
<dbReference type="Proteomes" id="UP001056120">
    <property type="component" value="Linkage Group LG15"/>
</dbReference>
<proteinExistence type="predicted"/>
<keyword evidence="2" id="KW-1185">Reference proteome</keyword>
<accession>A0ACB9G4S2</accession>
<protein>
    <submittedName>
        <fullName evidence="1">Uncharacterized protein</fullName>
    </submittedName>
</protein>
<organism evidence="1 2">
    <name type="scientific">Smallanthus sonchifolius</name>
    <dbReference type="NCBI Taxonomy" id="185202"/>
    <lineage>
        <taxon>Eukaryota</taxon>
        <taxon>Viridiplantae</taxon>
        <taxon>Streptophyta</taxon>
        <taxon>Embryophyta</taxon>
        <taxon>Tracheophyta</taxon>
        <taxon>Spermatophyta</taxon>
        <taxon>Magnoliopsida</taxon>
        <taxon>eudicotyledons</taxon>
        <taxon>Gunneridae</taxon>
        <taxon>Pentapetalae</taxon>
        <taxon>asterids</taxon>
        <taxon>campanulids</taxon>
        <taxon>Asterales</taxon>
        <taxon>Asteraceae</taxon>
        <taxon>Asteroideae</taxon>
        <taxon>Heliantheae alliance</taxon>
        <taxon>Millerieae</taxon>
        <taxon>Smallanthus</taxon>
    </lineage>
</organism>
<evidence type="ECO:0000313" key="2">
    <source>
        <dbReference type="Proteomes" id="UP001056120"/>
    </source>
</evidence>
<evidence type="ECO:0000313" key="1">
    <source>
        <dbReference type="EMBL" id="KAI3777792.1"/>
    </source>
</evidence>
<comment type="caution">
    <text evidence="1">The sequence shown here is derived from an EMBL/GenBank/DDBJ whole genome shotgun (WGS) entry which is preliminary data.</text>
</comment>
<reference evidence="2" key="1">
    <citation type="journal article" date="2022" name="Mol. Ecol. Resour.">
        <title>The genomes of chicory, endive, great burdock and yacon provide insights into Asteraceae palaeo-polyploidization history and plant inulin production.</title>
        <authorList>
            <person name="Fan W."/>
            <person name="Wang S."/>
            <person name="Wang H."/>
            <person name="Wang A."/>
            <person name="Jiang F."/>
            <person name="Liu H."/>
            <person name="Zhao H."/>
            <person name="Xu D."/>
            <person name="Zhang Y."/>
        </authorList>
    </citation>
    <scope>NUCLEOTIDE SEQUENCE [LARGE SCALE GENOMIC DNA]</scope>
    <source>
        <strain evidence="2">cv. Yunnan</strain>
    </source>
</reference>
<name>A0ACB9G4S2_9ASTR</name>